<accession>A0A6U1JQL4</accession>
<dbReference type="SUPFAM" id="SSF143870">
    <property type="entry name" value="PF0523-like"/>
    <property type="match status" value="1"/>
</dbReference>
<keyword evidence="4 5" id="KW-0539">Nucleus</keyword>
<evidence type="ECO:0000313" key="7">
    <source>
        <dbReference type="EMBL" id="CAD9214588.1"/>
    </source>
</evidence>
<evidence type="ECO:0000256" key="3">
    <source>
        <dbReference type="ARBA" id="ARBA00022694"/>
    </source>
</evidence>
<dbReference type="PANTHER" id="PTHR15840">
    <property type="entry name" value="CGI-121 FAMILY MEMBER"/>
    <property type="match status" value="1"/>
</dbReference>
<proteinExistence type="inferred from homology"/>
<dbReference type="InterPro" id="IPR036504">
    <property type="entry name" value="CGI121/TPRKB_sf"/>
</dbReference>
<dbReference type="Pfam" id="PF08617">
    <property type="entry name" value="CGI-121"/>
    <property type="match status" value="1"/>
</dbReference>
<evidence type="ECO:0000313" key="6">
    <source>
        <dbReference type="EMBL" id="CAD9214587.1"/>
    </source>
</evidence>
<evidence type="ECO:0000256" key="1">
    <source>
        <dbReference type="ARBA" id="ARBA00004123"/>
    </source>
</evidence>
<evidence type="ECO:0000256" key="5">
    <source>
        <dbReference type="RuleBase" id="RU004398"/>
    </source>
</evidence>
<evidence type="ECO:0000256" key="4">
    <source>
        <dbReference type="ARBA" id="ARBA00023242"/>
    </source>
</evidence>
<evidence type="ECO:0000256" key="2">
    <source>
        <dbReference type="ARBA" id="ARBA00005546"/>
    </source>
</evidence>
<gene>
    <name evidence="6" type="ORF">TCHU04912_LOCUS16827</name>
    <name evidence="7" type="ORF">TCHU04912_LOCUS16828</name>
</gene>
<dbReference type="PANTHER" id="PTHR15840:SF10">
    <property type="entry name" value="EKC_KEOPS COMPLEX SUBUNIT TPRKB"/>
    <property type="match status" value="1"/>
</dbReference>
<dbReference type="GO" id="GO:0005829">
    <property type="term" value="C:cytosol"/>
    <property type="evidence" value="ECO:0007669"/>
    <property type="project" value="TreeGrafter"/>
</dbReference>
<sequence length="174" mass="18748">MEAPLQFEAFPSRSLSVKLFTDVTNGGEIKQGIISGSHAVEAAFVNAALVPDLFVLHLAAMKVLLAEARGKLRTHSLHSELVYNTSGSKHISETLKRWGVSEGTPKLLVARFDATAEEWAAVSELVKGTEVSLDTLGRLADSAQIKKAYKLSQDELKIGGETDAIAMRIAARDC</sequence>
<dbReference type="InterPro" id="IPR013926">
    <property type="entry name" value="CGI121/TPRKB"/>
</dbReference>
<reference evidence="7" key="1">
    <citation type="submission" date="2021-01" db="EMBL/GenBank/DDBJ databases">
        <authorList>
            <person name="Corre E."/>
            <person name="Pelletier E."/>
            <person name="Niang G."/>
            <person name="Scheremetjew M."/>
            <person name="Finn R."/>
            <person name="Kale V."/>
            <person name="Holt S."/>
            <person name="Cochrane G."/>
            <person name="Meng A."/>
            <person name="Brown T."/>
            <person name="Cohen L."/>
        </authorList>
    </citation>
    <scope>NUCLEOTIDE SEQUENCE</scope>
    <source>
        <strain evidence="7">PLY429</strain>
    </source>
</reference>
<dbReference type="EMBL" id="HBGG01032209">
    <property type="protein sequence ID" value="CAD9214588.1"/>
    <property type="molecule type" value="Transcribed_RNA"/>
</dbReference>
<comment type="similarity">
    <text evidence="2 5">Belongs to the CGI121/TPRKB family.</text>
</comment>
<dbReference type="AlphaFoldDB" id="A0A6U1JQL4"/>
<keyword evidence="3" id="KW-0819">tRNA processing</keyword>
<dbReference type="GO" id="GO:0000408">
    <property type="term" value="C:EKC/KEOPS complex"/>
    <property type="evidence" value="ECO:0007669"/>
    <property type="project" value="TreeGrafter"/>
</dbReference>
<name>A0A6U1JQL4_9CHLO</name>
<dbReference type="GO" id="GO:0002949">
    <property type="term" value="P:tRNA threonylcarbamoyladenosine modification"/>
    <property type="evidence" value="ECO:0007669"/>
    <property type="project" value="TreeGrafter"/>
</dbReference>
<organism evidence="7">
    <name type="scientific">Tetraselmis chuii</name>
    <dbReference type="NCBI Taxonomy" id="63592"/>
    <lineage>
        <taxon>Eukaryota</taxon>
        <taxon>Viridiplantae</taxon>
        <taxon>Chlorophyta</taxon>
        <taxon>core chlorophytes</taxon>
        <taxon>Chlorodendrophyceae</taxon>
        <taxon>Chlorodendrales</taxon>
        <taxon>Chlorodendraceae</taxon>
        <taxon>Tetraselmis</taxon>
    </lineage>
</organism>
<dbReference type="Gene3D" id="3.30.2380.10">
    <property type="entry name" value="CGI121/TPRKB"/>
    <property type="match status" value="1"/>
</dbReference>
<protein>
    <recommendedName>
        <fullName evidence="8">EKC/KEOPS complex subunit CGI121</fullName>
    </recommendedName>
</protein>
<dbReference type="EMBL" id="HBGG01032208">
    <property type="protein sequence ID" value="CAD9214587.1"/>
    <property type="molecule type" value="Transcribed_RNA"/>
</dbReference>
<evidence type="ECO:0008006" key="8">
    <source>
        <dbReference type="Google" id="ProtNLM"/>
    </source>
</evidence>
<comment type="subcellular location">
    <subcellularLocation>
        <location evidence="1">Nucleus</location>
    </subcellularLocation>
</comment>
<dbReference type="GO" id="GO:0005634">
    <property type="term" value="C:nucleus"/>
    <property type="evidence" value="ECO:0007669"/>
    <property type="project" value="UniProtKB-SubCell"/>
</dbReference>